<evidence type="ECO:0008006" key="5">
    <source>
        <dbReference type="Google" id="ProtNLM"/>
    </source>
</evidence>
<dbReference type="AlphaFoldDB" id="A0A0D1YGK9"/>
<evidence type="ECO:0000313" key="1">
    <source>
        <dbReference type="EMBL" id="KON95529.1"/>
    </source>
</evidence>
<dbReference type="GeneID" id="42305259"/>
<name>A0A0D1YGK9_ANEMI</name>
<dbReference type="EMBL" id="LGUG01000004">
    <property type="protein sequence ID" value="KON95529.1"/>
    <property type="molecule type" value="Genomic_DNA"/>
</dbReference>
<evidence type="ECO:0000313" key="2">
    <source>
        <dbReference type="EMBL" id="SDJ07362.1"/>
    </source>
</evidence>
<dbReference type="Pfam" id="PF11079">
    <property type="entry name" value="YqhG"/>
    <property type="match status" value="1"/>
</dbReference>
<evidence type="ECO:0000313" key="3">
    <source>
        <dbReference type="Proteomes" id="UP000037269"/>
    </source>
</evidence>
<gene>
    <name evidence="1" type="ORF">AF333_08615</name>
    <name evidence="2" type="ORF">SAMN04487909_111106</name>
</gene>
<accession>A0A0D1YGK9</accession>
<proteinExistence type="predicted"/>
<dbReference type="PATRIC" id="fig|47500.12.peg.5135"/>
<organism evidence="1 3">
    <name type="scientific">Aneurinibacillus migulanus</name>
    <name type="common">Bacillus migulanus</name>
    <dbReference type="NCBI Taxonomy" id="47500"/>
    <lineage>
        <taxon>Bacteria</taxon>
        <taxon>Bacillati</taxon>
        <taxon>Bacillota</taxon>
        <taxon>Bacilli</taxon>
        <taxon>Bacillales</taxon>
        <taxon>Paenibacillaceae</taxon>
        <taxon>Aneurinibacillus group</taxon>
        <taxon>Aneurinibacillus</taxon>
    </lineage>
</organism>
<keyword evidence="3" id="KW-1185">Reference proteome</keyword>
<reference evidence="2 4" key="2">
    <citation type="submission" date="2016-10" db="EMBL/GenBank/DDBJ databases">
        <authorList>
            <person name="de Groot N.N."/>
        </authorList>
    </citation>
    <scope>NUCLEOTIDE SEQUENCE [LARGE SCALE GENOMIC DNA]</scope>
    <source>
        <strain evidence="2 4">DSM 2895</strain>
    </source>
</reference>
<sequence>MNQSQVRSFLERYFNAHQARYDETHPAYFKVELPPEVDKDLGNRPFYWTYVERLNLEPQPMHMTFVFEREALPDGVHGEDIAFGSPRLQQFFASARRHGRYIRLYEHIPSSPASDVQDALTPWLGINYKVSFICDRKKDRLISLGINLIHGQIEENFFEALEQRSMLPVLPDYAYTMRPIFSTDSAIQRLELHVQNAIAEEDSSWAEEARQRLAAELAQIDRFYAVKNAADKDKDEFSFEHKEKRIEELRWQYEPRIDVEMINGGLFFLHHHYT</sequence>
<protein>
    <recommendedName>
        <fullName evidence="5">YqhG</fullName>
    </recommendedName>
</protein>
<evidence type="ECO:0000313" key="4">
    <source>
        <dbReference type="Proteomes" id="UP000182836"/>
    </source>
</evidence>
<dbReference type="STRING" id="47500.AF333_08615"/>
<reference evidence="1 3" key="1">
    <citation type="submission" date="2015-07" db="EMBL/GenBank/DDBJ databases">
        <title>Fjat-14205 dsm 2895.</title>
        <authorList>
            <person name="Liu B."/>
            <person name="Wang J."/>
            <person name="Zhu Y."/>
            <person name="Liu G."/>
            <person name="Chen Q."/>
            <person name="Chen Z."/>
            <person name="Lan J."/>
            <person name="Che J."/>
            <person name="Ge C."/>
            <person name="Shi H."/>
            <person name="Pan Z."/>
            <person name="Liu X."/>
        </authorList>
    </citation>
    <scope>NUCLEOTIDE SEQUENCE [LARGE SCALE GENOMIC DNA]</scope>
    <source>
        <strain evidence="1 3">DSM 2895</strain>
    </source>
</reference>
<dbReference type="Proteomes" id="UP000037269">
    <property type="component" value="Unassembled WGS sequence"/>
</dbReference>
<dbReference type="Proteomes" id="UP000182836">
    <property type="component" value="Unassembled WGS sequence"/>
</dbReference>
<dbReference type="OrthoDB" id="2433584at2"/>
<dbReference type="RefSeq" id="WP_043066657.1">
    <property type="nucleotide sequence ID" value="NZ_BJOA01000040.1"/>
</dbReference>
<dbReference type="InterPro" id="IPR024562">
    <property type="entry name" value="YqhG"/>
</dbReference>
<dbReference type="EMBL" id="FNED01000011">
    <property type="protein sequence ID" value="SDJ07362.1"/>
    <property type="molecule type" value="Genomic_DNA"/>
</dbReference>